<protein>
    <submittedName>
        <fullName evidence="1">Uncharacterized protein</fullName>
    </submittedName>
</protein>
<organism evidence="1 2">
    <name type="scientific">Lecanicillium saksenae</name>
    <dbReference type="NCBI Taxonomy" id="468837"/>
    <lineage>
        <taxon>Eukaryota</taxon>
        <taxon>Fungi</taxon>
        <taxon>Dikarya</taxon>
        <taxon>Ascomycota</taxon>
        <taxon>Pezizomycotina</taxon>
        <taxon>Sordariomycetes</taxon>
        <taxon>Hypocreomycetidae</taxon>
        <taxon>Hypocreales</taxon>
        <taxon>Cordycipitaceae</taxon>
        <taxon>Lecanicillium</taxon>
    </lineage>
</organism>
<evidence type="ECO:0000313" key="2">
    <source>
        <dbReference type="Proteomes" id="UP001148737"/>
    </source>
</evidence>
<sequence>MSADLHVSKDKTAEILSKDAYSASFNAAGIRRADGAQLPSNSPCEDRFNRVRPLSLWKGETWAAAAVFDGHNGWQTAEYLQKELLNAVQRSLDRLEPPSRNDEMIQRAIETSFTEFDDSIIQRYIDQANNKDVALDEKIHSMELAMSGSCALIILYNPNTKTLYTACTGDSRAVLGQQALDGMWESMALSEDQKGNNEAEMTRVRQEHPGEEAATKNGKVLGMVVTRAFGDFPWKASYEMQLEFGRRFYTHGPMGKDEILTPPYLIAKPVVTVKKLEGKSPYFVVLASDGLWDMCDNDEVVDLVVRWVETQPEDNIKSMWPEFKATPETVWWKREVQQSPQYAPGFDFLERFEKEFYVGFFQERTAIQDLDNVSVHLLRNACGGNHRQLLAGKLAFRPPYSRNVRDDITVQVLFF</sequence>
<name>A0ACC1QYZ0_9HYPO</name>
<keyword evidence="2" id="KW-1185">Reference proteome</keyword>
<dbReference type="EMBL" id="JANAKD010000245">
    <property type="protein sequence ID" value="KAJ3495821.1"/>
    <property type="molecule type" value="Genomic_DNA"/>
</dbReference>
<evidence type="ECO:0000313" key="1">
    <source>
        <dbReference type="EMBL" id="KAJ3495821.1"/>
    </source>
</evidence>
<dbReference type="Proteomes" id="UP001148737">
    <property type="component" value="Unassembled WGS sequence"/>
</dbReference>
<comment type="caution">
    <text evidence="1">The sequence shown here is derived from an EMBL/GenBank/DDBJ whole genome shotgun (WGS) entry which is preliminary data.</text>
</comment>
<gene>
    <name evidence="1" type="ORF">NLG97_g3116</name>
</gene>
<accession>A0ACC1QYZ0</accession>
<proteinExistence type="predicted"/>
<reference evidence="1" key="1">
    <citation type="submission" date="2022-07" db="EMBL/GenBank/DDBJ databases">
        <title>Genome Sequence of Lecanicillium saksenae.</title>
        <authorList>
            <person name="Buettner E."/>
        </authorList>
    </citation>
    <scope>NUCLEOTIDE SEQUENCE</scope>
    <source>
        <strain evidence="1">VT-O1</strain>
    </source>
</reference>